<feature type="compositionally biased region" description="Basic and acidic residues" evidence="1">
    <location>
        <begin position="417"/>
        <end position="437"/>
    </location>
</feature>
<dbReference type="STRING" id="1797469.A3F08_01800"/>
<dbReference type="SUPFAM" id="SSF89550">
    <property type="entry name" value="PHP domain-like"/>
    <property type="match status" value="1"/>
</dbReference>
<evidence type="ECO:0000313" key="2">
    <source>
        <dbReference type="EMBL" id="OGD65805.1"/>
    </source>
</evidence>
<comment type="caution">
    <text evidence="2">The sequence shown here is derived from an EMBL/GenBank/DDBJ whole genome shotgun (WGS) entry which is preliminary data.</text>
</comment>
<protein>
    <recommendedName>
        <fullName evidence="4">DNA helicase UvrD</fullName>
    </recommendedName>
</protein>
<sequence length="437" mass="48726">MKLIADFHIHSKYSRATSKEINISNLSQWAKWKGINLLGTGDFTHPLWFQELKNNLQPLGNGLYVNKNFPEIKFILTTELSSIYTQGGKGRRIHNVIFAPSFATVEKINTKLTGIGNLYSDGRPILGISARDLTKLILDIDQNCLIIPAHAWTPWFSVFGSASGFNSLEECFLDMTPNIFAIETGLSSDPEMNWRLSKLDSIALISCSDAHSLPNLGREATVFDIADNADLSYTLIAQMLKSAKSGNYKSAPSVLSYTIEFFPEEGKYHFDGHRVCNINLHPQESNKLNKICPVCQKTLTIGVMNRVEELANRPLDYQPENFPGSKHLVPLQEIIAASYGVPKISRKVQEEYWRIVDQIGNEFDLLLYKPIDELSKSLSPKIVEGIQNVREGRVLAIPGYDGVYGIINVFASGPEASGRRGGEKDGKSKPEKQATLF</sequence>
<dbReference type="PANTHER" id="PTHR40084:SF1">
    <property type="entry name" value="PHOSPHOTRANSFERASE"/>
    <property type="match status" value="1"/>
</dbReference>
<evidence type="ECO:0000256" key="1">
    <source>
        <dbReference type="SAM" id="MobiDB-lite"/>
    </source>
</evidence>
<reference evidence="2 3" key="1">
    <citation type="journal article" date="2016" name="Nat. Commun.">
        <title>Thousands of microbial genomes shed light on interconnected biogeochemical processes in an aquifer system.</title>
        <authorList>
            <person name="Anantharaman K."/>
            <person name="Brown C.T."/>
            <person name="Hug L.A."/>
            <person name="Sharon I."/>
            <person name="Castelle C.J."/>
            <person name="Probst A.J."/>
            <person name="Thomas B.C."/>
            <person name="Singh A."/>
            <person name="Wilkins M.J."/>
            <person name="Karaoz U."/>
            <person name="Brodie E.L."/>
            <person name="Williams K.H."/>
            <person name="Hubbard S.S."/>
            <person name="Banfield J.F."/>
        </authorList>
    </citation>
    <scope>NUCLEOTIDE SEQUENCE [LARGE SCALE GENOMIC DNA]</scope>
</reference>
<feature type="region of interest" description="Disordered" evidence="1">
    <location>
        <begin position="415"/>
        <end position="437"/>
    </location>
</feature>
<evidence type="ECO:0008006" key="4">
    <source>
        <dbReference type="Google" id="ProtNLM"/>
    </source>
</evidence>
<accession>A0A1F5EEK9</accession>
<evidence type="ECO:0000313" key="3">
    <source>
        <dbReference type="Proteomes" id="UP000176451"/>
    </source>
</evidence>
<dbReference type="PANTHER" id="PTHR40084">
    <property type="entry name" value="PHOSPHOHYDROLASE, PHP FAMILY"/>
    <property type="match status" value="1"/>
</dbReference>
<dbReference type="Proteomes" id="UP000176451">
    <property type="component" value="Unassembled WGS sequence"/>
</dbReference>
<dbReference type="AlphaFoldDB" id="A0A1F5EEK9"/>
<name>A0A1F5EEK9_9BACT</name>
<dbReference type="Gene3D" id="3.20.20.140">
    <property type="entry name" value="Metal-dependent hydrolases"/>
    <property type="match status" value="1"/>
</dbReference>
<dbReference type="EMBL" id="MEZV01000051">
    <property type="protein sequence ID" value="OGD65805.1"/>
    <property type="molecule type" value="Genomic_DNA"/>
</dbReference>
<dbReference type="InterPro" id="IPR016195">
    <property type="entry name" value="Pol/histidinol_Pase-like"/>
</dbReference>
<gene>
    <name evidence="2" type="ORF">A3F08_01800</name>
</gene>
<proteinExistence type="predicted"/>
<organism evidence="2 3">
    <name type="scientific">Candidatus Berkelbacteria bacterium RIFCSPHIGHO2_12_FULL_36_9</name>
    <dbReference type="NCBI Taxonomy" id="1797469"/>
    <lineage>
        <taxon>Bacteria</taxon>
        <taxon>Candidatus Berkelbacteria</taxon>
    </lineage>
</organism>
<dbReference type="CDD" id="cd19067">
    <property type="entry name" value="PfuEndoQ-like"/>
    <property type="match status" value="1"/>
</dbReference>